<dbReference type="EMBL" id="BMQG01000008">
    <property type="protein sequence ID" value="GGM48269.1"/>
    <property type="molecule type" value="Genomic_DNA"/>
</dbReference>
<keyword evidence="1" id="KW-0732">Signal</keyword>
<protein>
    <recommendedName>
        <fullName evidence="4">Lipoprotein</fullName>
    </recommendedName>
</protein>
<evidence type="ECO:0008006" key="4">
    <source>
        <dbReference type="Google" id="ProtNLM"/>
    </source>
</evidence>
<reference evidence="3" key="1">
    <citation type="journal article" date="2019" name="Int. J. Syst. Evol. Microbiol.">
        <title>The Global Catalogue of Microorganisms (GCM) 10K type strain sequencing project: providing services to taxonomists for standard genome sequencing and annotation.</title>
        <authorList>
            <consortium name="The Broad Institute Genomics Platform"/>
            <consortium name="The Broad Institute Genome Sequencing Center for Infectious Disease"/>
            <person name="Wu L."/>
            <person name="Ma J."/>
        </authorList>
    </citation>
    <scope>NUCLEOTIDE SEQUENCE [LARGE SCALE GENOMIC DNA]</scope>
    <source>
        <strain evidence="3">JCM 31047</strain>
    </source>
</reference>
<proteinExistence type="predicted"/>
<dbReference type="Proteomes" id="UP000600547">
    <property type="component" value="Unassembled WGS sequence"/>
</dbReference>
<dbReference type="PROSITE" id="PS51257">
    <property type="entry name" value="PROKAR_LIPOPROTEIN"/>
    <property type="match status" value="1"/>
</dbReference>
<dbReference type="RefSeq" id="WP_110827955.1">
    <property type="nucleotide sequence ID" value="NZ_BMQG01000008.1"/>
</dbReference>
<comment type="caution">
    <text evidence="2">The sequence shown here is derived from an EMBL/GenBank/DDBJ whole genome shotgun (WGS) entry which is preliminary data.</text>
</comment>
<sequence>MRTPALLLGLSLLLASCAPTATTATEQPQGPLVEGETWTITGLDQNNDKMEGSVVVPADPRYDRTDRDWTYYSRTARIYFTESTGEFQVWDTSNPERFLICIVRSPAATYTATKKQYSGLSVAGSMADLNAVFAKLSGSGTKLTGGSCTITR</sequence>
<organism evidence="2 3">
    <name type="scientific">Deinococcus arenae</name>
    <dbReference type="NCBI Taxonomy" id="1452751"/>
    <lineage>
        <taxon>Bacteria</taxon>
        <taxon>Thermotogati</taxon>
        <taxon>Deinococcota</taxon>
        <taxon>Deinococci</taxon>
        <taxon>Deinococcales</taxon>
        <taxon>Deinococcaceae</taxon>
        <taxon>Deinococcus</taxon>
    </lineage>
</organism>
<dbReference type="AlphaFoldDB" id="A0A8H9L9A4"/>
<keyword evidence="3" id="KW-1185">Reference proteome</keyword>
<gene>
    <name evidence="2" type="ORF">GCM10008956_25560</name>
</gene>
<name>A0A8H9L9A4_9DEIO</name>
<evidence type="ECO:0000256" key="1">
    <source>
        <dbReference type="SAM" id="SignalP"/>
    </source>
</evidence>
<feature type="chain" id="PRO_5034758933" description="Lipoprotein" evidence="1">
    <location>
        <begin position="24"/>
        <end position="152"/>
    </location>
</feature>
<evidence type="ECO:0000313" key="2">
    <source>
        <dbReference type="EMBL" id="GGM48269.1"/>
    </source>
</evidence>
<feature type="signal peptide" evidence="1">
    <location>
        <begin position="1"/>
        <end position="23"/>
    </location>
</feature>
<evidence type="ECO:0000313" key="3">
    <source>
        <dbReference type="Proteomes" id="UP000600547"/>
    </source>
</evidence>
<accession>A0A8H9L9A4</accession>